<evidence type="ECO:0000256" key="2">
    <source>
        <dbReference type="SAM" id="SignalP"/>
    </source>
</evidence>
<dbReference type="Gene3D" id="3.20.20.190">
    <property type="entry name" value="Phosphatidylinositol (PI) phosphodiesterase"/>
    <property type="match status" value="1"/>
</dbReference>
<reference evidence="5" key="1">
    <citation type="journal article" date="2019" name="Int. J. Syst. Evol. Microbiol.">
        <title>The Global Catalogue of Microorganisms (GCM) 10K type strain sequencing project: providing services to taxonomists for standard genome sequencing and annotation.</title>
        <authorList>
            <consortium name="The Broad Institute Genomics Platform"/>
            <consortium name="The Broad Institute Genome Sequencing Center for Infectious Disease"/>
            <person name="Wu L."/>
            <person name="Ma J."/>
        </authorList>
    </citation>
    <scope>NUCLEOTIDE SEQUENCE [LARGE SCALE GENOMIC DNA]</scope>
    <source>
        <strain evidence="5">KCTC 33792</strain>
    </source>
</reference>
<keyword evidence="2" id="KW-0732">Signal</keyword>
<dbReference type="PROSITE" id="PS51257">
    <property type="entry name" value="PROKAR_LIPOPROTEIN"/>
    <property type="match status" value="1"/>
</dbReference>
<dbReference type="PROSITE" id="PS51704">
    <property type="entry name" value="GP_PDE"/>
    <property type="match status" value="1"/>
</dbReference>
<feature type="signal peptide" evidence="2">
    <location>
        <begin position="1"/>
        <end position="26"/>
    </location>
</feature>
<dbReference type="Proteomes" id="UP001597520">
    <property type="component" value="Unassembled WGS sequence"/>
</dbReference>
<evidence type="ECO:0000313" key="4">
    <source>
        <dbReference type="EMBL" id="MFD2706326.1"/>
    </source>
</evidence>
<feature type="chain" id="PRO_5046559003" evidence="2">
    <location>
        <begin position="27"/>
        <end position="342"/>
    </location>
</feature>
<comment type="caution">
    <text evidence="4">The sequence shown here is derived from an EMBL/GenBank/DDBJ whole genome shotgun (WGS) entry which is preliminary data.</text>
</comment>
<feature type="domain" description="GP-PDE" evidence="3">
    <location>
        <begin position="66"/>
        <end position="335"/>
    </location>
</feature>
<dbReference type="SUPFAM" id="SSF51695">
    <property type="entry name" value="PLC-like phosphodiesterases"/>
    <property type="match status" value="1"/>
</dbReference>
<dbReference type="EMBL" id="JBHUML010000003">
    <property type="protein sequence ID" value="MFD2706326.1"/>
    <property type="molecule type" value="Genomic_DNA"/>
</dbReference>
<evidence type="ECO:0000256" key="1">
    <source>
        <dbReference type="SAM" id="MobiDB-lite"/>
    </source>
</evidence>
<proteinExistence type="predicted"/>
<accession>A0ABW5T2S1</accession>
<dbReference type="PANTHER" id="PTHR46211:SF7">
    <property type="entry name" value="GLYCEROPHOSPHODIESTER PHOSPHODIESTERASE"/>
    <property type="match status" value="1"/>
</dbReference>
<name>A0ABW5T2S1_9BACI</name>
<dbReference type="Pfam" id="PF03009">
    <property type="entry name" value="GDPD"/>
    <property type="match status" value="1"/>
</dbReference>
<sequence length="342" mass="38996">MVSKWRRMTVYLLFILFIAACSNEKAGTSEGSGENETKTSAESSSEDPESSASEVLDPSAVQDQEIMNIAHRGASGSAPEATTFAFDQAAEVENAWLEMDVQKTKDGRLVVIHDEDVKRTTNGEGEVGEFTLKELQNLDAGSWFNEENPNKADESYENASVMTLKEVFERYGTEENYYIETKSPELNNDMEEPLVELVEEYDLIENNSIIIQSFNQDSLKTIHELNQDIPLIQLLWWEVDEETGKRKEWLDITPAPEDMTAEDYEEIRSYAAGIGPHLTFEDTEVIDEEFVQKTLDHNLLFHVYTINSEDNMERLIDWGVTGIFTNYPEQLQRVIEETENDS</sequence>
<dbReference type="RefSeq" id="WP_380713624.1">
    <property type="nucleotide sequence ID" value="NZ_JBHUML010000003.1"/>
</dbReference>
<dbReference type="InterPro" id="IPR030395">
    <property type="entry name" value="GP_PDE_dom"/>
</dbReference>
<dbReference type="InterPro" id="IPR017946">
    <property type="entry name" value="PLC-like_Pdiesterase_TIM-brl"/>
</dbReference>
<evidence type="ECO:0000313" key="5">
    <source>
        <dbReference type="Proteomes" id="UP001597520"/>
    </source>
</evidence>
<evidence type="ECO:0000259" key="3">
    <source>
        <dbReference type="PROSITE" id="PS51704"/>
    </source>
</evidence>
<protein>
    <submittedName>
        <fullName evidence="4">Glycerophosphodiester phosphodiesterase family protein</fullName>
    </submittedName>
</protein>
<dbReference type="PANTHER" id="PTHR46211">
    <property type="entry name" value="GLYCEROPHOSPHORYL DIESTER PHOSPHODIESTERASE"/>
    <property type="match status" value="1"/>
</dbReference>
<feature type="region of interest" description="Disordered" evidence="1">
    <location>
        <begin position="26"/>
        <end position="59"/>
    </location>
</feature>
<gene>
    <name evidence="4" type="ORF">ACFSUB_12725</name>
</gene>
<organism evidence="4 5">
    <name type="scientific">Salibacterium lacus</name>
    <dbReference type="NCBI Taxonomy" id="1898109"/>
    <lineage>
        <taxon>Bacteria</taxon>
        <taxon>Bacillati</taxon>
        <taxon>Bacillota</taxon>
        <taxon>Bacilli</taxon>
        <taxon>Bacillales</taxon>
        <taxon>Bacillaceae</taxon>
    </lineage>
</organism>
<keyword evidence="5" id="KW-1185">Reference proteome</keyword>